<dbReference type="PANTHER" id="PTHR42872:SF6">
    <property type="entry name" value="PROTEIN-GLUTAMATE METHYLESTERASE_PROTEIN-GLUTAMINE GLUTAMINASE"/>
    <property type="match status" value="1"/>
</dbReference>
<keyword evidence="1 4" id="KW-0378">Hydrolase</keyword>
<organism evidence="7 8">
    <name type="scientific">Solirubrobacter deserti</name>
    <dbReference type="NCBI Taxonomy" id="2282478"/>
    <lineage>
        <taxon>Bacteria</taxon>
        <taxon>Bacillati</taxon>
        <taxon>Actinomycetota</taxon>
        <taxon>Thermoleophilia</taxon>
        <taxon>Solirubrobacterales</taxon>
        <taxon>Solirubrobacteraceae</taxon>
        <taxon>Solirubrobacter</taxon>
    </lineage>
</organism>
<evidence type="ECO:0000256" key="2">
    <source>
        <dbReference type="ARBA" id="ARBA00039140"/>
    </source>
</evidence>
<feature type="domain" description="CheB-type methylesterase" evidence="6">
    <location>
        <begin position="4"/>
        <end position="187"/>
    </location>
</feature>
<feature type="region of interest" description="Disordered" evidence="5">
    <location>
        <begin position="189"/>
        <end position="208"/>
    </location>
</feature>
<feature type="compositionally biased region" description="Acidic residues" evidence="5">
    <location>
        <begin position="193"/>
        <end position="207"/>
    </location>
</feature>
<evidence type="ECO:0000256" key="4">
    <source>
        <dbReference type="PROSITE-ProRule" id="PRU00050"/>
    </source>
</evidence>
<dbReference type="Gene3D" id="3.40.50.180">
    <property type="entry name" value="Methylesterase CheB, C-terminal domain"/>
    <property type="match status" value="1"/>
</dbReference>
<dbReference type="CDD" id="cd16433">
    <property type="entry name" value="CheB"/>
    <property type="match status" value="1"/>
</dbReference>
<accession>A0ABT4RR13</accession>
<evidence type="ECO:0000313" key="8">
    <source>
        <dbReference type="Proteomes" id="UP001147700"/>
    </source>
</evidence>
<evidence type="ECO:0000256" key="1">
    <source>
        <dbReference type="ARBA" id="ARBA00022801"/>
    </source>
</evidence>
<dbReference type="SUPFAM" id="SSF52738">
    <property type="entry name" value="Methylesterase CheB, C-terminal domain"/>
    <property type="match status" value="1"/>
</dbReference>
<gene>
    <name evidence="7" type="ORF">OJ962_26040</name>
</gene>
<name>A0ABT4RR13_9ACTN</name>
<keyword evidence="8" id="KW-1185">Reference proteome</keyword>
<feature type="active site" evidence="4">
    <location>
        <position position="134"/>
    </location>
</feature>
<keyword evidence="4" id="KW-0145">Chemotaxis</keyword>
<proteinExistence type="predicted"/>
<dbReference type="RefSeq" id="WP_202957714.1">
    <property type="nucleotide sequence ID" value="NZ_JAPCID010000048.1"/>
</dbReference>
<dbReference type="Pfam" id="PF01339">
    <property type="entry name" value="CheB_methylest"/>
    <property type="match status" value="1"/>
</dbReference>
<dbReference type="PIRSF" id="PIRSF036461">
    <property type="entry name" value="Chmtx_methlestr"/>
    <property type="match status" value="1"/>
</dbReference>
<comment type="catalytic activity">
    <reaction evidence="3">
        <text>[protein]-L-glutamate 5-O-methyl ester + H2O = L-glutamyl-[protein] + methanol + H(+)</text>
        <dbReference type="Rhea" id="RHEA:23236"/>
        <dbReference type="Rhea" id="RHEA-COMP:10208"/>
        <dbReference type="Rhea" id="RHEA-COMP:10311"/>
        <dbReference type="ChEBI" id="CHEBI:15377"/>
        <dbReference type="ChEBI" id="CHEBI:15378"/>
        <dbReference type="ChEBI" id="CHEBI:17790"/>
        <dbReference type="ChEBI" id="CHEBI:29973"/>
        <dbReference type="ChEBI" id="CHEBI:82795"/>
        <dbReference type="EC" id="3.1.1.61"/>
    </reaction>
</comment>
<evidence type="ECO:0000256" key="3">
    <source>
        <dbReference type="ARBA" id="ARBA00048267"/>
    </source>
</evidence>
<evidence type="ECO:0000259" key="6">
    <source>
        <dbReference type="PROSITE" id="PS50122"/>
    </source>
</evidence>
<dbReference type="PROSITE" id="PS50122">
    <property type="entry name" value="CHEB"/>
    <property type="match status" value="1"/>
</dbReference>
<dbReference type="InterPro" id="IPR000673">
    <property type="entry name" value="Sig_transdc_resp-reg_Me-estase"/>
</dbReference>
<feature type="active site" evidence="4">
    <location>
        <position position="42"/>
    </location>
</feature>
<dbReference type="EMBL" id="JAPCID010000048">
    <property type="protein sequence ID" value="MDA0140984.1"/>
    <property type="molecule type" value="Genomic_DNA"/>
</dbReference>
<feature type="active site" evidence="4">
    <location>
        <position position="15"/>
    </location>
</feature>
<evidence type="ECO:0000256" key="5">
    <source>
        <dbReference type="SAM" id="MobiDB-lite"/>
    </source>
</evidence>
<evidence type="ECO:0000313" key="7">
    <source>
        <dbReference type="EMBL" id="MDA0140984.1"/>
    </source>
</evidence>
<dbReference type="PANTHER" id="PTHR42872">
    <property type="entry name" value="PROTEIN-GLUTAMATE METHYLESTERASE/PROTEIN-GLUTAMINE GLUTAMINASE"/>
    <property type="match status" value="1"/>
</dbReference>
<dbReference type="EC" id="3.1.1.61" evidence="2"/>
<dbReference type="Proteomes" id="UP001147700">
    <property type="component" value="Unassembled WGS sequence"/>
</dbReference>
<reference evidence="7" key="1">
    <citation type="submission" date="2022-10" db="EMBL/GenBank/DDBJ databases">
        <title>The WGS of Solirubrobacter sp. CPCC 204708.</title>
        <authorList>
            <person name="Jiang Z."/>
        </authorList>
    </citation>
    <scope>NUCLEOTIDE SEQUENCE</scope>
    <source>
        <strain evidence="7">CPCC 204708</strain>
    </source>
</reference>
<sequence>MGHTLPSRVIGVAASAGGVEALRTVVSALPADFDAAVCIVLHIPPTGRSLLAPILDRDTVLSAVVAEHGMALWPGSIYVAPADHHLLVREDRVELSRGPKENGSRPAADPLFRSIARAWGERGAAVVLSGALDDGAAGAVAVKLGGGEVLVQHPEDALVPGMPSAALAATTPDAVLPIRALADRLAATRVEVETEETPESPEPDPAEVLDGPIRPEGPATGFTCPECSGALWELREGELVRYRGRVGHAYSEEARVEAQGSSVEAALWTALEVLEERAELLQRLAGRATTHQRTRTSFAAGAREAAERAAIIRRVLAAEHEPAA</sequence>
<comment type="caution">
    <text evidence="7">The sequence shown here is derived from an EMBL/GenBank/DDBJ whole genome shotgun (WGS) entry which is preliminary data.</text>
</comment>
<dbReference type="InterPro" id="IPR035909">
    <property type="entry name" value="CheB_C"/>
</dbReference>
<protein>
    <recommendedName>
        <fullName evidence="2">protein-glutamate methylesterase</fullName>
        <ecNumber evidence="2">3.1.1.61</ecNumber>
    </recommendedName>
</protein>
<dbReference type="InterPro" id="IPR011247">
    <property type="entry name" value="Chemotax_prot-Glu_Me-esterase"/>
</dbReference>